<name>M2LWU7_BAUPA</name>
<dbReference type="AlphaFoldDB" id="M2LWU7"/>
<dbReference type="Proteomes" id="UP000011761">
    <property type="component" value="Unassembled WGS sequence"/>
</dbReference>
<protein>
    <submittedName>
        <fullName evidence="2">Uncharacterized protein</fullName>
    </submittedName>
</protein>
<dbReference type="RefSeq" id="XP_007673577.1">
    <property type="nucleotide sequence ID" value="XM_007675387.1"/>
</dbReference>
<organism evidence="2 3">
    <name type="scientific">Baudoinia panamericana (strain UAMH 10762)</name>
    <name type="common">Angels' share fungus</name>
    <name type="synonym">Baudoinia compniacensis (strain UAMH 10762)</name>
    <dbReference type="NCBI Taxonomy" id="717646"/>
    <lineage>
        <taxon>Eukaryota</taxon>
        <taxon>Fungi</taxon>
        <taxon>Dikarya</taxon>
        <taxon>Ascomycota</taxon>
        <taxon>Pezizomycotina</taxon>
        <taxon>Dothideomycetes</taxon>
        <taxon>Dothideomycetidae</taxon>
        <taxon>Mycosphaerellales</taxon>
        <taxon>Teratosphaeriaceae</taxon>
        <taxon>Baudoinia</taxon>
    </lineage>
</organism>
<evidence type="ECO:0000313" key="3">
    <source>
        <dbReference type="Proteomes" id="UP000011761"/>
    </source>
</evidence>
<dbReference type="EMBL" id="KB445552">
    <property type="protein sequence ID" value="EMC99147.1"/>
    <property type="molecule type" value="Genomic_DNA"/>
</dbReference>
<dbReference type="GeneID" id="19111484"/>
<feature type="region of interest" description="Disordered" evidence="1">
    <location>
        <begin position="1"/>
        <end position="30"/>
    </location>
</feature>
<gene>
    <name evidence="2" type="ORF">BAUCODRAFT_31462</name>
</gene>
<reference evidence="2 3" key="1">
    <citation type="journal article" date="2012" name="PLoS Pathog.">
        <title>Diverse lifestyles and strategies of plant pathogenesis encoded in the genomes of eighteen Dothideomycetes fungi.</title>
        <authorList>
            <person name="Ohm R.A."/>
            <person name="Feau N."/>
            <person name="Henrissat B."/>
            <person name="Schoch C.L."/>
            <person name="Horwitz B.A."/>
            <person name="Barry K.W."/>
            <person name="Condon B.J."/>
            <person name="Copeland A.C."/>
            <person name="Dhillon B."/>
            <person name="Glaser F."/>
            <person name="Hesse C.N."/>
            <person name="Kosti I."/>
            <person name="LaButti K."/>
            <person name="Lindquist E.A."/>
            <person name="Lucas S."/>
            <person name="Salamov A.A."/>
            <person name="Bradshaw R.E."/>
            <person name="Ciuffetti L."/>
            <person name="Hamelin R.C."/>
            <person name="Kema G.H.J."/>
            <person name="Lawrence C."/>
            <person name="Scott J.A."/>
            <person name="Spatafora J.W."/>
            <person name="Turgeon B.G."/>
            <person name="de Wit P.J.G.M."/>
            <person name="Zhong S."/>
            <person name="Goodwin S.B."/>
            <person name="Grigoriev I.V."/>
        </authorList>
    </citation>
    <scope>NUCLEOTIDE SEQUENCE [LARGE SCALE GENOMIC DNA]</scope>
    <source>
        <strain evidence="2 3">UAMH 10762</strain>
    </source>
</reference>
<dbReference type="KEGG" id="bcom:BAUCODRAFT_31462"/>
<evidence type="ECO:0000256" key="1">
    <source>
        <dbReference type="SAM" id="MobiDB-lite"/>
    </source>
</evidence>
<evidence type="ECO:0000313" key="2">
    <source>
        <dbReference type="EMBL" id="EMC99147.1"/>
    </source>
</evidence>
<keyword evidence="3" id="KW-1185">Reference proteome</keyword>
<sequence length="54" mass="6114">MRSSLVAEKQRSSRGMRACSHEQMRRRGGLKRTICMSDQAPMIAYSRPNEGAET</sequence>
<dbReference type="HOGENOM" id="CLU_3049972_0_0_1"/>
<proteinExistence type="predicted"/>
<accession>M2LWU7</accession>